<accession>Q6ARF8</accession>
<dbReference type="STRING" id="177439.DP0338"/>
<dbReference type="AlphaFoldDB" id="Q6ARF8"/>
<dbReference type="KEGG" id="dps:DP0338"/>
<evidence type="ECO:0000313" key="2">
    <source>
        <dbReference type="Proteomes" id="UP000000602"/>
    </source>
</evidence>
<proteinExistence type="predicted"/>
<organism evidence="1 2">
    <name type="scientific">Desulfotalea psychrophila (strain LSv54 / DSM 12343)</name>
    <dbReference type="NCBI Taxonomy" id="177439"/>
    <lineage>
        <taxon>Bacteria</taxon>
        <taxon>Pseudomonadati</taxon>
        <taxon>Thermodesulfobacteriota</taxon>
        <taxon>Desulfobulbia</taxon>
        <taxon>Desulfobulbales</taxon>
        <taxon>Desulfocapsaceae</taxon>
        <taxon>Desulfotalea</taxon>
    </lineage>
</organism>
<dbReference type="HOGENOM" id="CLU_136263_0_0_7"/>
<dbReference type="Proteomes" id="UP000000602">
    <property type="component" value="Chromosome"/>
</dbReference>
<dbReference type="RefSeq" id="WP_011187583.1">
    <property type="nucleotide sequence ID" value="NC_006138.1"/>
</dbReference>
<dbReference type="eggNOG" id="COG0745">
    <property type="taxonomic scope" value="Bacteria"/>
</dbReference>
<dbReference type="OrthoDB" id="5418918at2"/>
<name>Q6ARF8_DESPS</name>
<keyword evidence="2" id="KW-1185">Reference proteome</keyword>
<reference evidence="2" key="1">
    <citation type="journal article" date="2004" name="Environ. Microbiol.">
        <title>The genome of Desulfotalea psychrophila, a sulfate-reducing bacterium from permanently cold Arctic sediments.</title>
        <authorList>
            <person name="Rabus R."/>
            <person name="Ruepp A."/>
            <person name="Frickey T."/>
            <person name="Rattei T."/>
            <person name="Fartmann B."/>
            <person name="Stark M."/>
            <person name="Bauer M."/>
            <person name="Zibat A."/>
            <person name="Lombardot T."/>
            <person name="Becker I."/>
            <person name="Amann J."/>
            <person name="Gellner K."/>
            <person name="Teeling H."/>
            <person name="Leuschner W.D."/>
            <person name="Gloeckner F.-O."/>
            <person name="Lupas A.N."/>
            <person name="Amann R."/>
            <person name="Klenk H.-P."/>
        </authorList>
    </citation>
    <scope>NUCLEOTIDE SEQUENCE [LARGE SCALE GENOMIC DNA]</scope>
    <source>
        <strain evidence="2">DSM 12343 / LSv54</strain>
    </source>
</reference>
<dbReference type="InterPro" id="IPR011006">
    <property type="entry name" value="CheY-like_superfamily"/>
</dbReference>
<protein>
    <submittedName>
        <fullName evidence="1">Related to two-component system response regulator</fullName>
    </submittedName>
</protein>
<sequence length="122" mass="13423">MDILLLDGQEPSFLQLKKSLAKNEKNEVTYTSSSTEAKKIIGANKAAVVLIAENLDSQSGLDFAKEIVPMNPFINYALQSSLPSEKFHDVTEGYGLFMQLPLDPGAEDAEQVTQIITKIHQI</sequence>
<dbReference type="EMBL" id="CR522870">
    <property type="protein sequence ID" value="CAG35067.1"/>
    <property type="molecule type" value="Genomic_DNA"/>
</dbReference>
<gene>
    <name evidence="1" type="ordered locus">DP0338</name>
</gene>
<dbReference type="SUPFAM" id="SSF52172">
    <property type="entry name" value="CheY-like"/>
    <property type="match status" value="1"/>
</dbReference>
<evidence type="ECO:0000313" key="1">
    <source>
        <dbReference type="EMBL" id="CAG35067.1"/>
    </source>
</evidence>